<evidence type="ECO:0000313" key="10">
    <source>
        <dbReference type="EMBL" id="BAN36836.1"/>
    </source>
</evidence>
<dbReference type="GO" id="GO:0009432">
    <property type="term" value="P:SOS response"/>
    <property type="evidence" value="ECO:0007669"/>
    <property type="project" value="UniProtKB-KW"/>
</dbReference>
<evidence type="ECO:0000256" key="3">
    <source>
        <dbReference type="ARBA" id="ARBA00022801"/>
    </source>
</evidence>
<dbReference type="EMBL" id="AP013067">
    <property type="protein sequence ID" value="BAN36836.1"/>
    <property type="molecule type" value="Genomic_DNA"/>
</dbReference>
<dbReference type="CDD" id="cd06529">
    <property type="entry name" value="S24_LexA-like"/>
    <property type="match status" value="1"/>
</dbReference>
<dbReference type="AlphaFoldDB" id="S6AKB8"/>
<dbReference type="PANTHER" id="PTHR33516:SF2">
    <property type="entry name" value="LEXA REPRESSOR-RELATED"/>
    <property type="match status" value="1"/>
</dbReference>
<dbReference type="OrthoDB" id="9802364at2"/>
<dbReference type="SUPFAM" id="SSF51306">
    <property type="entry name" value="LexA/Signal peptidase"/>
    <property type="match status" value="1"/>
</dbReference>
<dbReference type="InterPro" id="IPR039418">
    <property type="entry name" value="LexA-like"/>
</dbReference>
<dbReference type="InterPro" id="IPR015927">
    <property type="entry name" value="Peptidase_S24_S26A/B/C"/>
</dbReference>
<organism evidence="10 11">
    <name type="scientific">Sulfuricella denitrificans (strain DSM 22764 / NBRC 105220 / skB26)</name>
    <dbReference type="NCBI Taxonomy" id="1163617"/>
    <lineage>
        <taxon>Bacteria</taxon>
        <taxon>Pseudomonadati</taxon>
        <taxon>Pseudomonadota</taxon>
        <taxon>Betaproteobacteria</taxon>
        <taxon>Nitrosomonadales</taxon>
        <taxon>Sulfuricellaceae</taxon>
        <taxon>Sulfuricella</taxon>
    </lineage>
</organism>
<sequence>MTQNSWGGPRPGSGRKPVSEPTVTLRVPVSHKETVVALVQRLKSSPVVRVPSWLEVHALAEQPPFLAIPLMSHSVRAGFPSPADDYIEKRIDLNEELIQHREATFFLRVRGHSMVGAGIDDGDELIVDRAVTPAHGRIVVAVVDGELTVKRFFQRDGVVKLVAESADFADIEFKDGQEMVIWGVVTKVIKSV</sequence>
<dbReference type="GO" id="GO:0006281">
    <property type="term" value="P:DNA repair"/>
    <property type="evidence" value="ECO:0007669"/>
    <property type="project" value="UniProtKB-KW"/>
</dbReference>
<evidence type="ECO:0000256" key="4">
    <source>
        <dbReference type="ARBA" id="ARBA00022813"/>
    </source>
</evidence>
<reference evidence="10 11" key="1">
    <citation type="journal article" date="2012" name="Appl. Environ. Microbiol.">
        <title>Draft genome sequence of a psychrotolerant sulfur-oxidizing bacterium, Sulfuricella denitrificans skB26, and proteomic insights into cold adaptation.</title>
        <authorList>
            <person name="Watanabe T."/>
            <person name="Kojima H."/>
            <person name="Fukui M."/>
        </authorList>
    </citation>
    <scope>NUCLEOTIDE SEQUENCE [LARGE SCALE GENOMIC DNA]</scope>
    <source>
        <strain evidence="11">skB26</strain>
        <plasmid evidence="10 11">pSCD</plasmid>
    </source>
</reference>
<evidence type="ECO:0000256" key="8">
    <source>
        <dbReference type="SAM" id="MobiDB-lite"/>
    </source>
</evidence>
<dbReference type="PANTHER" id="PTHR33516">
    <property type="entry name" value="LEXA REPRESSOR"/>
    <property type="match status" value="1"/>
</dbReference>
<proteinExistence type="inferred from homology"/>
<dbReference type="InterPro" id="IPR036286">
    <property type="entry name" value="LexA/Signal_pep-like_sf"/>
</dbReference>
<accession>S6AKB8</accession>
<keyword evidence="5" id="KW-0234">DNA repair</keyword>
<name>S6AKB8_SULDS</name>
<keyword evidence="11" id="KW-1185">Reference proteome</keyword>
<evidence type="ECO:0000256" key="1">
    <source>
        <dbReference type="ARBA" id="ARBA00007484"/>
    </source>
</evidence>
<keyword evidence="2" id="KW-0227">DNA damage</keyword>
<evidence type="ECO:0000259" key="9">
    <source>
        <dbReference type="Pfam" id="PF00717"/>
    </source>
</evidence>
<dbReference type="NCBIfam" id="NF007621">
    <property type="entry name" value="PRK10276.1"/>
    <property type="match status" value="1"/>
</dbReference>
<dbReference type="RefSeq" id="WP_009207756.1">
    <property type="nucleotide sequence ID" value="NC_022358.1"/>
</dbReference>
<comment type="similarity">
    <text evidence="1 7">Belongs to the peptidase S24 family.</text>
</comment>
<keyword evidence="6" id="KW-0742">SOS response</keyword>
<dbReference type="PRINTS" id="PR00726">
    <property type="entry name" value="LEXASERPTASE"/>
</dbReference>
<dbReference type="GO" id="GO:0006355">
    <property type="term" value="P:regulation of DNA-templated transcription"/>
    <property type="evidence" value="ECO:0007669"/>
    <property type="project" value="InterPro"/>
</dbReference>
<dbReference type="Proteomes" id="UP000015559">
    <property type="component" value="Plasmid pSCD"/>
</dbReference>
<dbReference type="GO" id="GO:0003677">
    <property type="term" value="F:DNA binding"/>
    <property type="evidence" value="ECO:0007669"/>
    <property type="project" value="InterPro"/>
</dbReference>
<dbReference type="HOGENOM" id="CLU_066192_0_0_4"/>
<dbReference type="Gene3D" id="2.10.109.10">
    <property type="entry name" value="Umud Fragment, subunit A"/>
    <property type="match status" value="1"/>
</dbReference>
<dbReference type="KEGG" id="sdr:SCD_n03037"/>
<dbReference type="MEROPS" id="S24.003"/>
<evidence type="ECO:0000256" key="2">
    <source>
        <dbReference type="ARBA" id="ARBA00022763"/>
    </source>
</evidence>
<keyword evidence="10" id="KW-0614">Plasmid</keyword>
<geneLocation type="plasmid" evidence="10 11">
    <name>pSCD</name>
</geneLocation>
<evidence type="ECO:0000256" key="5">
    <source>
        <dbReference type="ARBA" id="ARBA00023204"/>
    </source>
</evidence>
<evidence type="ECO:0000256" key="7">
    <source>
        <dbReference type="RuleBase" id="RU003991"/>
    </source>
</evidence>
<gene>
    <name evidence="10" type="ORF">SCD_n03037</name>
</gene>
<dbReference type="InterPro" id="IPR006197">
    <property type="entry name" value="Peptidase_S24_LexA"/>
</dbReference>
<evidence type="ECO:0000256" key="6">
    <source>
        <dbReference type="ARBA" id="ARBA00023236"/>
    </source>
</evidence>
<dbReference type="Pfam" id="PF00717">
    <property type="entry name" value="Peptidase_S24"/>
    <property type="match status" value="1"/>
</dbReference>
<keyword evidence="3 7" id="KW-0378">Hydrolase</keyword>
<dbReference type="GO" id="GO:0016787">
    <property type="term" value="F:hydrolase activity"/>
    <property type="evidence" value="ECO:0007669"/>
    <property type="project" value="UniProtKB-KW"/>
</dbReference>
<feature type="region of interest" description="Disordered" evidence="8">
    <location>
        <begin position="1"/>
        <end position="22"/>
    </location>
</feature>
<keyword evidence="4 7" id="KW-0068">Autocatalytic cleavage</keyword>
<dbReference type="InterPro" id="IPR050077">
    <property type="entry name" value="LexA_repressor"/>
</dbReference>
<feature type="domain" description="Peptidase S24/S26A/S26B/S26C" evidence="9">
    <location>
        <begin position="69"/>
        <end position="185"/>
    </location>
</feature>
<protein>
    <submittedName>
        <fullName evidence="10">SOS mutagenesis protein UmuD</fullName>
    </submittedName>
</protein>
<evidence type="ECO:0000313" key="11">
    <source>
        <dbReference type="Proteomes" id="UP000015559"/>
    </source>
</evidence>